<dbReference type="STRING" id="341036.SAMN05660649_01759"/>
<name>A0A1I2S3Y5_9FIRM</name>
<evidence type="ECO:0000256" key="4">
    <source>
        <dbReference type="ARBA" id="ARBA00022519"/>
    </source>
</evidence>
<proteinExistence type="inferred from homology"/>
<gene>
    <name evidence="11" type="ORF">SAMN05660649_01759</name>
</gene>
<sequence length="174" mass="19407">MGNLDKVMTSVEETINGSLLLLATAVLFVNVILRYVFHNSTTWAEEAIRYSIVWVTFFGGSMCARNKMHVGIDIFVQMAPPLIRKILMILAQLSAAFFTAMITYFGWVSTHLVIESAQKSPAMMMPIWIVYIAMPLGSALMTIRFLAAAYAILKDKTFGVEMVEKNGSVDISRL</sequence>
<dbReference type="GO" id="GO:0022857">
    <property type="term" value="F:transmembrane transporter activity"/>
    <property type="evidence" value="ECO:0007669"/>
    <property type="project" value="TreeGrafter"/>
</dbReference>
<dbReference type="RefSeq" id="WP_092470729.1">
    <property type="nucleotide sequence ID" value="NZ_FOOX01000005.1"/>
</dbReference>
<keyword evidence="6 9" id="KW-1133">Transmembrane helix</keyword>
<accession>A0A1I2S3Y5</accession>
<evidence type="ECO:0000256" key="7">
    <source>
        <dbReference type="ARBA" id="ARBA00023136"/>
    </source>
</evidence>
<dbReference type="Pfam" id="PF04290">
    <property type="entry name" value="DctQ"/>
    <property type="match status" value="1"/>
</dbReference>
<organism evidence="11 12">
    <name type="scientific">Desulfotruncus arcticus DSM 17038</name>
    <dbReference type="NCBI Taxonomy" id="1121424"/>
    <lineage>
        <taxon>Bacteria</taxon>
        <taxon>Bacillati</taxon>
        <taxon>Bacillota</taxon>
        <taxon>Clostridia</taxon>
        <taxon>Eubacteriales</taxon>
        <taxon>Desulfallaceae</taxon>
        <taxon>Desulfotruncus</taxon>
    </lineage>
</organism>
<evidence type="ECO:0000313" key="12">
    <source>
        <dbReference type="Proteomes" id="UP000199337"/>
    </source>
</evidence>
<keyword evidence="3" id="KW-1003">Cell membrane</keyword>
<dbReference type="OrthoDB" id="9814265at2"/>
<dbReference type="InterPro" id="IPR007387">
    <property type="entry name" value="TRAP_DctQ"/>
</dbReference>
<reference evidence="12" key="1">
    <citation type="submission" date="2016-10" db="EMBL/GenBank/DDBJ databases">
        <authorList>
            <person name="Varghese N."/>
            <person name="Submissions S."/>
        </authorList>
    </citation>
    <scope>NUCLEOTIDE SEQUENCE [LARGE SCALE GENOMIC DNA]</scope>
    <source>
        <strain evidence="12">DSM 17038</strain>
    </source>
</reference>
<evidence type="ECO:0000256" key="5">
    <source>
        <dbReference type="ARBA" id="ARBA00022692"/>
    </source>
</evidence>
<keyword evidence="2" id="KW-0813">Transport</keyword>
<comment type="similarity">
    <text evidence="8">Belongs to the TRAP transporter small permease family.</text>
</comment>
<dbReference type="EMBL" id="FOOX01000005">
    <property type="protein sequence ID" value="SFG47470.1"/>
    <property type="molecule type" value="Genomic_DNA"/>
</dbReference>
<evidence type="ECO:0000256" key="9">
    <source>
        <dbReference type="SAM" id="Phobius"/>
    </source>
</evidence>
<feature type="domain" description="Tripartite ATP-independent periplasmic transporters DctQ component" evidence="10">
    <location>
        <begin position="24"/>
        <end position="152"/>
    </location>
</feature>
<comment type="subcellular location">
    <subcellularLocation>
        <location evidence="1">Cell inner membrane</location>
        <topology evidence="1">Multi-pass membrane protein</topology>
    </subcellularLocation>
</comment>
<keyword evidence="5 9" id="KW-0812">Transmembrane</keyword>
<feature type="transmembrane region" description="Helical" evidence="9">
    <location>
        <begin position="15"/>
        <end position="35"/>
    </location>
</feature>
<keyword evidence="12" id="KW-1185">Reference proteome</keyword>
<feature type="transmembrane region" description="Helical" evidence="9">
    <location>
        <begin position="86"/>
        <end position="107"/>
    </location>
</feature>
<evidence type="ECO:0000256" key="3">
    <source>
        <dbReference type="ARBA" id="ARBA00022475"/>
    </source>
</evidence>
<keyword evidence="4" id="KW-0997">Cell inner membrane</keyword>
<protein>
    <submittedName>
        <fullName evidence="11">C4-dicarboxylate transporter, DctQ subunit</fullName>
    </submittedName>
</protein>
<dbReference type="GO" id="GO:0005886">
    <property type="term" value="C:plasma membrane"/>
    <property type="evidence" value="ECO:0007669"/>
    <property type="project" value="UniProtKB-SubCell"/>
</dbReference>
<dbReference type="GO" id="GO:0015740">
    <property type="term" value="P:C4-dicarboxylate transport"/>
    <property type="evidence" value="ECO:0007669"/>
    <property type="project" value="TreeGrafter"/>
</dbReference>
<dbReference type="Proteomes" id="UP000199337">
    <property type="component" value="Unassembled WGS sequence"/>
</dbReference>
<evidence type="ECO:0000256" key="1">
    <source>
        <dbReference type="ARBA" id="ARBA00004429"/>
    </source>
</evidence>
<dbReference type="PANTHER" id="PTHR35011:SF2">
    <property type="entry name" value="2,3-DIKETO-L-GULONATE TRAP TRANSPORTER SMALL PERMEASE PROTEIN YIAM"/>
    <property type="match status" value="1"/>
</dbReference>
<evidence type="ECO:0000259" key="10">
    <source>
        <dbReference type="Pfam" id="PF04290"/>
    </source>
</evidence>
<dbReference type="AlphaFoldDB" id="A0A1I2S3Y5"/>
<evidence type="ECO:0000256" key="2">
    <source>
        <dbReference type="ARBA" id="ARBA00022448"/>
    </source>
</evidence>
<feature type="transmembrane region" description="Helical" evidence="9">
    <location>
        <begin position="127"/>
        <end position="153"/>
    </location>
</feature>
<evidence type="ECO:0000256" key="6">
    <source>
        <dbReference type="ARBA" id="ARBA00022989"/>
    </source>
</evidence>
<dbReference type="PANTHER" id="PTHR35011">
    <property type="entry name" value="2,3-DIKETO-L-GULONATE TRAP TRANSPORTER SMALL PERMEASE PROTEIN YIAM"/>
    <property type="match status" value="1"/>
</dbReference>
<keyword evidence="7 9" id="KW-0472">Membrane</keyword>
<evidence type="ECO:0000313" key="11">
    <source>
        <dbReference type="EMBL" id="SFG47470.1"/>
    </source>
</evidence>
<evidence type="ECO:0000256" key="8">
    <source>
        <dbReference type="ARBA" id="ARBA00038436"/>
    </source>
</evidence>
<dbReference type="InterPro" id="IPR055348">
    <property type="entry name" value="DctQ"/>
</dbReference>